<dbReference type="RefSeq" id="WP_017740739.1">
    <property type="nucleotide sequence ID" value="NZ_KQ976354.1"/>
</dbReference>
<comment type="caution">
    <text evidence="1">The sequence shown here is derived from an EMBL/GenBank/DDBJ whole genome shotgun (WGS) entry which is preliminary data.</text>
</comment>
<evidence type="ECO:0000313" key="1">
    <source>
        <dbReference type="EMBL" id="KYC40095.1"/>
    </source>
</evidence>
<name>A0A139X5Z2_9CYAN</name>
<accession>A0A139X5Z2</accession>
<dbReference type="Pfam" id="PF12900">
    <property type="entry name" value="Pyridox_ox_2"/>
    <property type="match status" value="1"/>
</dbReference>
<dbReference type="SUPFAM" id="SSF50475">
    <property type="entry name" value="FMN-binding split barrel"/>
    <property type="match status" value="1"/>
</dbReference>
<protein>
    <submittedName>
        <fullName evidence="1">Flavin-nucleotide-binding protein</fullName>
    </submittedName>
</protein>
<dbReference type="OrthoDB" id="116031at2"/>
<dbReference type="Gene3D" id="2.30.110.10">
    <property type="entry name" value="Electron Transport, Fmn-binding Protein, Chain A"/>
    <property type="match status" value="1"/>
</dbReference>
<evidence type="ECO:0000313" key="2">
    <source>
        <dbReference type="Proteomes" id="UP000076925"/>
    </source>
</evidence>
<gene>
    <name evidence="1" type="ORF">WA1_29540</name>
</gene>
<dbReference type="AlphaFoldDB" id="A0A139X5Z2"/>
<dbReference type="PANTHER" id="PTHR34071:SF2">
    <property type="entry name" value="FLAVIN-NUCLEOTIDE-BINDING PROTEIN"/>
    <property type="match status" value="1"/>
</dbReference>
<organism evidence="1 2">
    <name type="scientific">Scytonema hofmannii PCC 7110</name>
    <dbReference type="NCBI Taxonomy" id="128403"/>
    <lineage>
        <taxon>Bacteria</taxon>
        <taxon>Bacillati</taxon>
        <taxon>Cyanobacteriota</taxon>
        <taxon>Cyanophyceae</taxon>
        <taxon>Nostocales</taxon>
        <taxon>Scytonemataceae</taxon>
        <taxon>Scytonema</taxon>
    </lineage>
</organism>
<dbReference type="InterPro" id="IPR012349">
    <property type="entry name" value="Split_barrel_FMN-bd"/>
</dbReference>
<dbReference type="STRING" id="128403.WA1_29540"/>
<dbReference type="InterPro" id="IPR024747">
    <property type="entry name" value="Pyridox_Oxase-rel"/>
</dbReference>
<dbReference type="Proteomes" id="UP000076925">
    <property type="component" value="Unassembled WGS sequence"/>
</dbReference>
<dbReference type="EMBL" id="ANNX02000031">
    <property type="protein sequence ID" value="KYC40095.1"/>
    <property type="molecule type" value="Genomic_DNA"/>
</dbReference>
<reference evidence="1 2" key="1">
    <citation type="journal article" date="2013" name="Genome Biol. Evol.">
        <title>Genomes of Stigonematalean cyanobacteria (subsection V) and the evolution of oxygenic photosynthesis from prokaryotes to plastids.</title>
        <authorList>
            <person name="Dagan T."/>
            <person name="Roettger M."/>
            <person name="Stucken K."/>
            <person name="Landan G."/>
            <person name="Koch R."/>
            <person name="Major P."/>
            <person name="Gould S.B."/>
            <person name="Goremykin V.V."/>
            <person name="Rippka R."/>
            <person name="Tandeau de Marsac N."/>
            <person name="Gugger M."/>
            <person name="Lockhart P.J."/>
            <person name="Allen J.F."/>
            <person name="Brune I."/>
            <person name="Maus I."/>
            <person name="Puhler A."/>
            <person name="Martin W.F."/>
        </authorList>
    </citation>
    <scope>NUCLEOTIDE SEQUENCE [LARGE SCALE GENOMIC DNA]</scope>
    <source>
        <strain evidence="1 2">PCC 7110</strain>
    </source>
</reference>
<proteinExistence type="predicted"/>
<sequence length="228" mass="25459">MTTLNNQNDKPGKQLTVTKRNQIKRVPQRGHYESQVIYEILDEGLVCHVGFVVDNQPYVIPTAYGRVGDELYIHGSPASRMLRSLIHGIEVCVTVTLLDGLVLARSAFHHSMNYRSVVIFGTATLVQDTQQKLEALKAFTEHIVPKRWAEVRQPNHQELEGTLVLSLPITEASAKVRTGPPKDDEVDYTLPVWAGVLPLKLVTGDAVPDSRLDTEVSLPNYVQKLRDS</sequence>
<dbReference type="PANTHER" id="PTHR34071">
    <property type="entry name" value="5-NITROIMIDAZOLE ANTIBIOTICS RESISTANCE PROTEIN, NIMA-FAMILY-RELATED PROTEIN-RELATED"/>
    <property type="match status" value="1"/>
</dbReference>
<keyword evidence="2" id="KW-1185">Reference proteome</keyword>